<dbReference type="RefSeq" id="WP_115453038.1">
    <property type="nucleotide sequence ID" value="NZ_QNQT01000008.1"/>
</dbReference>
<organism evidence="1 2">
    <name type="scientific">Neobacillus piezotolerans</name>
    <dbReference type="NCBI Taxonomy" id="2259171"/>
    <lineage>
        <taxon>Bacteria</taxon>
        <taxon>Bacillati</taxon>
        <taxon>Bacillota</taxon>
        <taxon>Bacilli</taxon>
        <taxon>Bacillales</taxon>
        <taxon>Bacillaceae</taxon>
        <taxon>Neobacillus</taxon>
    </lineage>
</organism>
<comment type="caution">
    <text evidence="1">The sequence shown here is derived from an EMBL/GenBank/DDBJ whole genome shotgun (WGS) entry which is preliminary data.</text>
</comment>
<protein>
    <submittedName>
        <fullName evidence="1">Uncharacterized protein</fullName>
    </submittedName>
</protein>
<sequence>MGGIKMMMVSDKYRPSCRADFINLLRNKAFLKDCGELMNDLLKSDGFWAALERRLDFVMYTILQMDFLGGGLGESFLFRNFDSLTTDALFTMGEEAVKEKLPEPLTIIHDELFRQYVIVAARGTAEVRVEDYEFFVAPYFSGGGLFSEKPNGQHWMEELAEEIFRPALNSLIVEIRQRRNLKDI</sequence>
<proteinExistence type="predicted"/>
<keyword evidence="2" id="KW-1185">Reference proteome</keyword>
<name>A0A3D8GMG1_9BACI</name>
<evidence type="ECO:0000313" key="1">
    <source>
        <dbReference type="EMBL" id="RDU35660.1"/>
    </source>
</evidence>
<gene>
    <name evidence="1" type="ORF">DRW41_16055</name>
</gene>
<dbReference type="AlphaFoldDB" id="A0A3D8GMG1"/>
<dbReference type="OrthoDB" id="2963599at2"/>
<dbReference type="Proteomes" id="UP000257144">
    <property type="component" value="Unassembled WGS sequence"/>
</dbReference>
<evidence type="ECO:0000313" key="2">
    <source>
        <dbReference type="Proteomes" id="UP000257144"/>
    </source>
</evidence>
<accession>A0A3D8GMG1</accession>
<reference evidence="1 2" key="1">
    <citation type="submission" date="2018-07" db="EMBL/GenBank/DDBJ databases">
        <title>Bacillus sp. YLB-04 draft genome sequence.</title>
        <authorList>
            <person name="Yu L."/>
            <person name="Tang X."/>
        </authorList>
    </citation>
    <scope>NUCLEOTIDE SEQUENCE [LARGE SCALE GENOMIC DNA]</scope>
    <source>
        <strain evidence="1 2">YLB-04</strain>
    </source>
</reference>
<dbReference type="EMBL" id="QNQT01000008">
    <property type="protein sequence ID" value="RDU35660.1"/>
    <property type="molecule type" value="Genomic_DNA"/>
</dbReference>